<name>A0AAV4M717_CAEEX</name>
<keyword evidence="3" id="KW-1185">Reference proteome</keyword>
<proteinExistence type="predicted"/>
<comment type="caution">
    <text evidence="2">The sequence shown here is derived from an EMBL/GenBank/DDBJ whole genome shotgun (WGS) entry which is preliminary data.</text>
</comment>
<feature type="region of interest" description="Disordered" evidence="1">
    <location>
        <begin position="34"/>
        <end position="59"/>
    </location>
</feature>
<organism evidence="2 3">
    <name type="scientific">Caerostris extrusa</name>
    <name type="common">Bark spider</name>
    <name type="synonym">Caerostris bankana</name>
    <dbReference type="NCBI Taxonomy" id="172846"/>
    <lineage>
        <taxon>Eukaryota</taxon>
        <taxon>Metazoa</taxon>
        <taxon>Ecdysozoa</taxon>
        <taxon>Arthropoda</taxon>
        <taxon>Chelicerata</taxon>
        <taxon>Arachnida</taxon>
        <taxon>Araneae</taxon>
        <taxon>Araneomorphae</taxon>
        <taxon>Entelegynae</taxon>
        <taxon>Araneoidea</taxon>
        <taxon>Araneidae</taxon>
        <taxon>Caerostris</taxon>
    </lineage>
</organism>
<protein>
    <submittedName>
        <fullName evidence="2">Uncharacterized protein</fullName>
    </submittedName>
</protein>
<dbReference type="Proteomes" id="UP001054945">
    <property type="component" value="Unassembled WGS sequence"/>
</dbReference>
<accession>A0AAV4M717</accession>
<evidence type="ECO:0000313" key="3">
    <source>
        <dbReference type="Proteomes" id="UP001054945"/>
    </source>
</evidence>
<reference evidence="2 3" key="1">
    <citation type="submission" date="2021-06" db="EMBL/GenBank/DDBJ databases">
        <title>Caerostris extrusa draft genome.</title>
        <authorList>
            <person name="Kono N."/>
            <person name="Arakawa K."/>
        </authorList>
    </citation>
    <scope>NUCLEOTIDE SEQUENCE [LARGE SCALE GENOMIC DNA]</scope>
</reference>
<dbReference type="AlphaFoldDB" id="A0AAV4M717"/>
<sequence length="175" mass="19729">MNTTAINTTSESQSVCRMASGDSMRSCHFSQSCPETSPCAVREESSGSSSRRLEEGGAMGRRKKVIAGRGFAIPQRAQKLFRSHRSLFLQLFFFPPALHRIPVMCCKKTNSAGAREESASERERGREKKRKGCCSYLRGWLKSSLSFVECGMRILMGWDWWVEIEVLVMSGEFKI</sequence>
<dbReference type="EMBL" id="BPLR01019472">
    <property type="protein sequence ID" value="GIX68257.1"/>
    <property type="molecule type" value="Genomic_DNA"/>
</dbReference>
<feature type="compositionally biased region" description="Basic and acidic residues" evidence="1">
    <location>
        <begin position="41"/>
        <end position="55"/>
    </location>
</feature>
<evidence type="ECO:0000256" key="1">
    <source>
        <dbReference type="SAM" id="MobiDB-lite"/>
    </source>
</evidence>
<evidence type="ECO:0000313" key="2">
    <source>
        <dbReference type="EMBL" id="GIX68257.1"/>
    </source>
</evidence>
<gene>
    <name evidence="2" type="ORF">CEXT_507301</name>
</gene>